<comment type="similarity">
    <text evidence="1">Belongs to the PIGL family.</text>
</comment>
<evidence type="ECO:0000313" key="6">
    <source>
        <dbReference type="Proteomes" id="UP001172159"/>
    </source>
</evidence>
<feature type="transmembrane region" description="Helical" evidence="4">
    <location>
        <begin position="51"/>
        <end position="68"/>
    </location>
</feature>
<sequence>MRNSVVYGVLGHPNHISLYHGAEAFVAHGEPGRESPVDLYTLKSVSLLRKYISVLDVFATLMTAWGRGVGRGDMAHPDGLIFMAGLFGAGGVSTAWRAMTRAHRSQMLWFRYGWVAFSRYMVMNDLSLEDKPESVAAPSLLCQSCHDIDFILWLVCYRTDFGEPAHMPSLVSSVGNLSLFTKHQDGEPEREDEGDDEGDEDEEIEYEGNEGKGRGEEVITVRATGWLDLSTERCRKLACDNIAALVDWQLQSQ</sequence>
<evidence type="ECO:0000313" key="5">
    <source>
        <dbReference type="EMBL" id="KAK0716551.1"/>
    </source>
</evidence>
<dbReference type="PANTHER" id="PTHR12993">
    <property type="entry name" value="N-ACETYLGLUCOSAMINYL-PHOSPHATIDYLINOSITOL DE-N-ACETYLASE-RELATED"/>
    <property type="match status" value="1"/>
</dbReference>
<keyword evidence="4" id="KW-1133">Transmembrane helix</keyword>
<protein>
    <recommendedName>
        <fullName evidence="2">N-acetylglucosaminylphosphatidylinositol deacetylase</fullName>
        <ecNumber evidence="2">3.5.1.89</ecNumber>
    </recommendedName>
</protein>
<name>A0AA40AIM7_9PEZI</name>
<feature type="region of interest" description="Disordered" evidence="3">
    <location>
        <begin position="182"/>
        <end position="214"/>
    </location>
</feature>
<feature type="compositionally biased region" description="Acidic residues" evidence="3">
    <location>
        <begin position="188"/>
        <end position="208"/>
    </location>
</feature>
<organism evidence="5 6">
    <name type="scientific">Apiosordaria backusii</name>
    <dbReference type="NCBI Taxonomy" id="314023"/>
    <lineage>
        <taxon>Eukaryota</taxon>
        <taxon>Fungi</taxon>
        <taxon>Dikarya</taxon>
        <taxon>Ascomycota</taxon>
        <taxon>Pezizomycotina</taxon>
        <taxon>Sordariomycetes</taxon>
        <taxon>Sordariomycetidae</taxon>
        <taxon>Sordariales</taxon>
        <taxon>Lasiosphaeriaceae</taxon>
        <taxon>Apiosordaria</taxon>
    </lineage>
</organism>
<dbReference type="PANTHER" id="PTHR12993:SF11">
    <property type="entry name" value="N-ACETYLGLUCOSAMINYL-PHOSPHATIDYLINOSITOL DE-N-ACETYLASE"/>
    <property type="match status" value="1"/>
</dbReference>
<proteinExistence type="inferred from homology"/>
<dbReference type="InterPro" id="IPR024078">
    <property type="entry name" value="LmbE-like_dom_sf"/>
</dbReference>
<dbReference type="EC" id="3.5.1.89" evidence="2"/>
<dbReference type="GO" id="GO:0000225">
    <property type="term" value="F:N-acetylglucosaminylphosphatidylinositol deacetylase activity"/>
    <property type="evidence" value="ECO:0007669"/>
    <property type="project" value="UniProtKB-EC"/>
</dbReference>
<evidence type="ECO:0000256" key="4">
    <source>
        <dbReference type="SAM" id="Phobius"/>
    </source>
</evidence>
<evidence type="ECO:0000256" key="3">
    <source>
        <dbReference type="SAM" id="MobiDB-lite"/>
    </source>
</evidence>
<evidence type="ECO:0000256" key="1">
    <source>
        <dbReference type="ARBA" id="ARBA00006066"/>
    </source>
</evidence>
<gene>
    <name evidence="5" type="ORF">B0T21DRAFT_415275</name>
</gene>
<dbReference type="InterPro" id="IPR003737">
    <property type="entry name" value="GlcNAc_PI_deacetylase-related"/>
</dbReference>
<dbReference type="AlphaFoldDB" id="A0AA40AIM7"/>
<keyword evidence="4" id="KW-0812">Transmembrane</keyword>
<dbReference type="Proteomes" id="UP001172159">
    <property type="component" value="Unassembled WGS sequence"/>
</dbReference>
<dbReference type="EMBL" id="JAUKTV010000014">
    <property type="protein sequence ID" value="KAK0716551.1"/>
    <property type="molecule type" value="Genomic_DNA"/>
</dbReference>
<feature type="transmembrane region" description="Helical" evidence="4">
    <location>
        <begin position="80"/>
        <end position="99"/>
    </location>
</feature>
<keyword evidence="6" id="KW-1185">Reference proteome</keyword>
<reference evidence="5" key="1">
    <citation type="submission" date="2023-06" db="EMBL/GenBank/DDBJ databases">
        <title>Genome-scale phylogeny and comparative genomics of the fungal order Sordariales.</title>
        <authorList>
            <consortium name="Lawrence Berkeley National Laboratory"/>
            <person name="Hensen N."/>
            <person name="Bonometti L."/>
            <person name="Westerberg I."/>
            <person name="Brannstrom I.O."/>
            <person name="Guillou S."/>
            <person name="Cros-Aarteil S."/>
            <person name="Calhoun S."/>
            <person name="Haridas S."/>
            <person name="Kuo A."/>
            <person name="Mondo S."/>
            <person name="Pangilinan J."/>
            <person name="Riley R."/>
            <person name="Labutti K."/>
            <person name="Andreopoulos B."/>
            <person name="Lipzen A."/>
            <person name="Chen C."/>
            <person name="Yanf M."/>
            <person name="Daum C."/>
            <person name="Ng V."/>
            <person name="Clum A."/>
            <person name="Steindorff A."/>
            <person name="Ohm R."/>
            <person name="Martin F."/>
            <person name="Silar P."/>
            <person name="Natvig D."/>
            <person name="Lalanne C."/>
            <person name="Gautier V."/>
            <person name="Ament-Velasquez S.L."/>
            <person name="Kruys A."/>
            <person name="Hutchinson M.I."/>
            <person name="Powell A.J."/>
            <person name="Barry K."/>
            <person name="Miller A.N."/>
            <person name="Grigoriev I.V."/>
            <person name="Debuchy R."/>
            <person name="Gladieux P."/>
            <person name="Thoren M.H."/>
            <person name="Johannesson H."/>
        </authorList>
    </citation>
    <scope>NUCLEOTIDE SEQUENCE</scope>
    <source>
        <strain evidence="5">CBS 540.89</strain>
    </source>
</reference>
<keyword evidence="4" id="KW-0472">Membrane</keyword>
<accession>A0AA40AIM7</accession>
<dbReference type="SUPFAM" id="SSF102588">
    <property type="entry name" value="LmbE-like"/>
    <property type="match status" value="1"/>
</dbReference>
<evidence type="ECO:0000256" key="2">
    <source>
        <dbReference type="ARBA" id="ARBA00012176"/>
    </source>
</evidence>
<comment type="caution">
    <text evidence="5">The sequence shown here is derived from an EMBL/GenBank/DDBJ whole genome shotgun (WGS) entry which is preliminary data.</text>
</comment>
<dbReference type="GO" id="GO:0005783">
    <property type="term" value="C:endoplasmic reticulum"/>
    <property type="evidence" value="ECO:0007669"/>
    <property type="project" value="TreeGrafter"/>
</dbReference>